<gene>
    <name evidence="1" type="ORF">CEXT_339021</name>
</gene>
<sequence>MESTGSLGTFHNILSSYIRVTRIKRYCSLMRKKKKEKKASVMLAYGVWECVKAMLGLFVSKEVKPVLCDSGKFTYSPT</sequence>
<dbReference type="Proteomes" id="UP001054945">
    <property type="component" value="Unassembled WGS sequence"/>
</dbReference>
<reference evidence="1 2" key="1">
    <citation type="submission" date="2021-06" db="EMBL/GenBank/DDBJ databases">
        <title>Caerostris extrusa draft genome.</title>
        <authorList>
            <person name="Kono N."/>
            <person name="Arakawa K."/>
        </authorList>
    </citation>
    <scope>NUCLEOTIDE SEQUENCE [LARGE SCALE GENOMIC DNA]</scope>
</reference>
<name>A0AAV4NL75_CAEEX</name>
<keyword evidence="2" id="KW-1185">Reference proteome</keyword>
<evidence type="ECO:0000313" key="1">
    <source>
        <dbReference type="EMBL" id="GIX85540.1"/>
    </source>
</evidence>
<dbReference type="EMBL" id="BPLR01003522">
    <property type="protein sequence ID" value="GIX85540.1"/>
    <property type="molecule type" value="Genomic_DNA"/>
</dbReference>
<organism evidence="1 2">
    <name type="scientific">Caerostris extrusa</name>
    <name type="common">Bark spider</name>
    <name type="synonym">Caerostris bankana</name>
    <dbReference type="NCBI Taxonomy" id="172846"/>
    <lineage>
        <taxon>Eukaryota</taxon>
        <taxon>Metazoa</taxon>
        <taxon>Ecdysozoa</taxon>
        <taxon>Arthropoda</taxon>
        <taxon>Chelicerata</taxon>
        <taxon>Arachnida</taxon>
        <taxon>Araneae</taxon>
        <taxon>Araneomorphae</taxon>
        <taxon>Entelegynae</taxon>
        <taxon>Araneoidea</taxon>
        <taxon>Araneidae</taxon>
        <taxon>Caerostris</taxon>
    </lineage>
</organism>
<protein>
    <submittedName>
        <fullName evidence="1">Uncharacterized protein</fullName>
    </submittedName>
</protein>
<evidence type="ECO:0000313" key="2">
    <source>
        <dbReference type="Proteomes" id="UP001054945"/>
    </source>
</evidence>
<comment type="caution">
    <text evidence="1">The sequence shown here is derived from an EMBL/GenBank/DDBJ whole genome shotgun (WGS) entry which is preliminary data.</text>
</comment>
<proteinExistence type="predicted"/>
<accession>A0AAV4NL75</accession>
<dbReference type="AlphaFoldDB" id="A0AAV4NL75"/>